<gene>
    <name evidence="2" type="ORF">EB796_018896</name>
</gene>
<feature type="compositionally biased region" description="Basic and acidic residues" evidence="1">
    <location>
        <begin position="75"/>
        <end position="90"/>
    </location>
</feature>
<comment type="caution">
    <text evidence="2">The sequence shown here is derived from an EMBL/GenBank/DDBJ whole genome shotgun (WGS) entry which is preliminary data.</text>
</comment>
<sequence length="221" mass="25399">MIGMHRKERQARPVATNSRVEKEETALPPVETQKPLPETTSCSDEDAMEKRLKSCYTDDTYVYPALEDSDYDDERDVRPLKKRKTKDDSWHPNSMSSKSKQLIREKRPSRDHAVKPSVKAELEMTREYLQDRTHSTHKQKKSKMKKRKHRTSAMKPPPSISNGQDEDSCDESSLVMSIPSTSMDHGYHLPPPTPPPTLAKQKIRKSGTTVKQRLGKLLKLY</sequence>
<feature type="compositionally biased region" description="Basic and acidic residues" evidence="1">
    <location>
        <begin position="102"/>
        <end position="134"/>
    </location>
</feature>
<evidence type="ECO:0000313" key="3">
    <source>
        <dbReference type="Proteomes" id="UP000593567"/>
    </source>
</evidence>
<feature type="region of interest" description="Disordered" evidence="1">
    <location>
        <begin position="1"/>
        <end position="46"/>
    </location>
</feature>
<name>A0A7J7JAT7_BUGNE</name>
<protein>
    <submittedName>
        <fullName evidence="2">Uncharacterized protein</fullName>
    </submittedName>
</protein>
<feature type="region of interest" description="Disordered" evidence="1">
    <location>
        <begin position="66"/>
        <end position="216"/>
    </location>
</feature>
<reference evidence="2" key="1">
    <citation type="submission" date="2020-06" db="EMBL/GenBank/DDBJ databases">
        <title>Draft genome of Bugula neritina, a colonial animal packing powerful symbionts and potential medicines.</title>
        <authorList>
            <person name="Rayko M."/>
        </authorList>
    </citation>
    <scope>NUCLEOTIDE SEQUENCE [LARGE SCALE GENOMIC DNA]</scope>
    <source>
        <strain evidence="2">Kwan_BN1</strain>
    </source>
</reference>
<proteinExistence type="predicted"/>
<accession>A0A7J7JAT7</accession>
<dbReference type="Proteomes" id="UP000593567">
    <property type="component" value="Unassembled WGS sequence"/>
</dbReference>
<feature type="compositionally biased region" description="Polar residues" evidence="1">
    <location>
        <begin position="91"/>
        <end position="100"/>
    </location>
</feature>
<organism evidence="2 3">
    <name type="scientific">Bugula neritina</name>
    <name type="common">Brown bryozoan</name>
    <name type="synonym">Sertularia neritina</name>
    <dbReference type="NCBI Taxonomy" id="10212"/>
    <lineage>
        <taxon>Eukaryota</taxon>
        <taxon>Metazoa</taxon>
        <taxon>Spiralia</taxon>
        <taxon>Lophotrochozoa</taxon>
        <taxon>Bryozoa</taxon>
        <taxon>Gymnolaemata</taxon>
        <taxon>Cheilostomatida</taxon>
        <taxon>Flustrina</taxon>
        <taxon>Buguloidea</taxon>
        <taxon>Bugulidae</taxon>
        <taxon>Bugula</taxon>
    </lineage>
</organism>
<evidence type="ECO:0000313" key="2">
    <source>
        <dbReference type="EMBL" id="KAF6022794.1"/>
    </source>
</evidence>
<dbReference type="AlphaFoldDB" id="A0A7J7JAT7"/>
<feature type="compositionally biased region" description="Polar residues" evidence="1">
    <location>
        <begin position="174"/>
        <end position="183"/>
    </location>
</feature>
<keyword evidence="3" id="KW-1185">Reference proteome</keyword>
<dbReference type="EMBL" id="VXIV02002805">
    <property type="protein sequence ID" value="KAF6022794.1"/>
    <property type="molecule type" value="Genomic_DNA"/>
</dbReference>
<feature type="compositionally biased region" description="Basic residues" evidence="1">
    <location>
        <begin position="135"/>
        <end position="152"/>
    </location>
</feature>
<evidence type="ECO:0000256" key="1">
    <source>
        <dbReference type="SAM" id="MobiDB-lite"/>
    </source>
</evidence>